<dbReference type="AlphaFoldDB" id="A0A7J0A6D1"/>
<accession>A0A7J0A6D1</accession>
<keyword evidence="1" id="KW-0732">Signal</keyword>
<evidence type="ECO:0000313" key="3">
    <source>
        <dbReference type="Proteomes" id="UP000491181"/>
    </source>
</evidence>
<organism evidence="2 3">
    <name type="scientific">Bacteroides acidifaciens</name>
    <dbReference type="NCBI Taxonomy" id="85831"/>
    <lineage>
        <taxon>Bacteria</taxon>
        <taxon>Pseudomonadati</taxon>
        <taxon>Bacteroidota</taxon>
        <taxon>Bacteroidia</taxon>
        <taxon>Bacteroidales</taxon>
        <taxon>Bacteroidaceae</taxon>
        <taxon>Bacteroides</taxon>
    </lineage>
</organism>
<reference evidence="2 3" key="1">
    <citation type="journal article" date="2020" name="Microbiome">
        <title>Single-cell genomics of uncultured bacteria reveals dietary fiber responders in the mouse gut microbiota.</title>
        <authorList>
            <person name="Chijiiwa R."/>
            <person name="Hosokawa M."/>
            <person name="Kogawa M."/>
            <person name="Nishikawa Y."/>
            <person name="Ide K."/>
            <person name="Sakanashi C."/>
            <person name="Takahashi K."/>
            <person name="Takeyama H."/>
        </authorList>
    </citation>
    <scope>NUCLEOTIDE SEQUENCE [LARGE SCALE GENOMIC DNA]</scope>
    <source>
        <strain evidence="2">IMSAGC_001</strain>
    </source>
</reference>
<comment type="caution">
    <text evidence="2">The sequence shown here is derived from an EMBL/GenBank/DDBJ whole genome shotgun (WGS) entry which is preliminary data.</text>
</comment>
<evidence type="ECO:0008006" key="4">
    <source>
        <dbReference type="Google" id="ProtNLM"/>
    </source>
</evidence>
<evidence type="ECO:0000256" key="1">
    <source>
        <dbReference type="SAM" id="SignalP"/>
    </source>
</evidence>
<dbReference type="Proteomes" id="UP000491181">
    <property type="component" value="Unassembled WGS sequence"/>
</dbReference>
<evidence type="ECO:0000313" key="2">
    <source>
        <dbReference type="EMBL" id="GFH87858.1"/>
    </source>
</evidence>
<dbReference type="EMBL" id="BLLS01000129">
    <property type="protein sequence ID" value="GFH87858.1"/>
    <property type="molecule type" value="Genomic_DNA"/>
</dbReference>
<feature type="signal peptide" evidence="1">
    <location>
        <begin position="1"/>
        <end position="29"/>
    </location>
</feature>
<feature type="chain" id="PRO_5029568492" description="DUF4832 domain-containing protein" evidence="1">
    <location>
        <begin position="30"/>
        <end position="521"/>
    </location>
</feature>
<dbReference type="Gene3D" id="3.20.20.80">
    <property type="entry name" value="Glycosidases"/>
    <property type="match status" value="1"/>
</dbReference>
<dbReference type="SUPFAM" id="SSF51445">
    <property type="entry name" value="(Trans)glycosidases"/>
    <property type="match status" value="1"/>
</dbReference>
<name>A0A7J0A6D1_9BACE</name>
<dbReference type="InterPro" id="IPR017853">
    <property type="entry name" value="GH"/>
</dbReference>
<protein>
    <recommendedName>
        <fullName evidence="4">DUF4832 domain-containing protein</fullName>
    </recommendedName>
</protein>
<gene>
    <name evidence="2" type="ORF">IMSAGC001_03289</name>
</gene>
<proteinExistence type="predicted"/>
<sequence length="521" mass="60371">MMSCMIKDKMRAGLLVSMFLGVFALQAAAISGGSDAGTLKQNLARDNKIIRIEPDRQRLLRNPQTGWVLYATPGVKEDFWEKCDNMQVPGVGTVKVSDYAHTLYIRTSWRKLNPEENVYGWNTDPMLKMLIEGARARKMRLAFRVVVDSRDKGYDFTPDFVREAGTKGFVWRGRWSPYPDDPIFQKYYEKFVWALAKDFGNPDEVDFIDGTGLGKWGEYHTTLYSTGDEKPRKPVLDWLADLYLKAFRDVPVVINYHRFVGAGKDWDDNKYDLDSEFLLDEVVEKGYSLRHDAFGMGLYYGEWERDFAKKYFGVRPILMEGGWITGKIHSFWVDPRNYRKGHPEDVRQGEFDDSKEARVNMMDFRVGEMESWFHNTFPLVQQFISEGGYRLYPDMISLPTDVAKNQKLRIIHRWNNLGWGYCPTNIPQWNQKYKVAFALMDSRNRVQKVFVDKQTDLSKWMQGIPAVYTFDLRLKGVTPGSYYWAVGLVDTTKDNAIGLEMAVPENMLNAGWAKLQEVTVR</sequence>